<sequence>MRLKYLYLIQILFTIFNSHYSLAVSHIGMKGLGVIPGNSLNEGYVDGIEKLNIKWYYNWGVYPEKGMPKGIEYVPMLGNLRALNKTNDVIKYPNILLFNEPDPISTKSKVDIISPSQAASHYNSVSDKLKNINIISPAPRNPWNNWLNSFLAQTKATQDIDTIAMHWYGAPNIEKFKKDVKFIHSKYKKNIWITEFATSIPCDDTSPSNQKKVYNFLKEAIEFINTQSYIVRYSWYSPNNGKANSCALRYNSLIDLDGKLTSLGMLYSHY</sequence>
<feature type="domain" description="Asl1-like glycosyl hydrolase catalytic" evidence="1">
    <location>
        <begin position="49"/>
        <end position="267"/>
    </location>
</feature>
<organism evidence="2">
    <name type="scientific">Pluralibacter gergoviae</name>
    <name type="common">Enterobacter gergoviae</name>
    <dbReference type="NCBI Taxonomy" id="61647"/>
    <lineage>
        <taxon>Bacteria</taxon>
        <taxon>Pseudomonadati</taxon>
        <taxon>Pseudomonadota</taxon>
        <taxon>Gammaproteobacteria</taxon>
        <taxon>Enterobacterales</taxon>
        <taxon>Enterobacteriaceae</taxon>
        <taxon>Pluralibacter</taxon>
    </lineage>
</organism>
<dbReference type="EMBL" id="ABLOKC030000095">
    <property type="protein sequence ID" value="EML1474794.1"/>
    <property type="molecule type" value="Genomic_DNA"/>
</dbReference>
<dbReference type="PANTHER" id="PTHR34154">
    <property type="entry name" value="ALKALI-SENSITIVE LINKAGE PROTEIN 1"/>
    <property type="match status" value="1"/>
</dbReference>
<protein>
    <recommendedName>
        <fullName evidence="1">Asl1-like glycosyl hydrolase catalytic domain-containing protein</fullName>
    </recommendedName>
</protein>
<dbReference type="InterPro" id="IPR053183">
    <property type="entry name" value="ASL1"/>
</dbReference>
<name>A0AAI9GQ82_PLUGE</name>
<evidence type="ECO:0000313" key="2">
    <source>
        <dbReference type="EMBL" id="EML1474794.1"/>
    </source>
</evidence>
<accession>A0AAI9GQ82</accession>
<dbReference type="PANTHER" id="PTHR34154:SF3">
    <property type="entry name" value="ALKALI-SENSITIVE LINKAGE PROTEIN 1"/>
    <property type="match status" value="1"/>
</dbReference>
<dbReference type="AlphaFoldDB" id="A0AAI9GQ82"/>
<dbReference type="InterPro" id="IPR017853">
    <property type="entry name" value="GH"/>
</dbReference>
<dbReference type="RefSeq" id="WP_072065452.1">
    <property type="nucleotide sequence ID" value="NZ_JAWFII010000001.1"/>
</dbReference>
<reference evidence="2" key="1">
    <citation type="submission" date="2024-02" db="EMBL/GenBank/DDBJ databases">
        <authorList>
            <consortium name="Clinical and Environmental Microbiology Branch: Whole genome sequencing antimicrobial resistance pathogens in the healthcare setting"/>
        </authorList>
    </citation>
    <scope>NUCLEOTIDE SEQUENCE</scope>
    <source>
        <strain evidence="2">2021DK-00143</strain>
    </source>
</reference>
<proteinExistence type="predicted"/>
<evidence type="ECO:0000259" key="1">
    <source>
        <dbReference type="Pfam" id="PF11790"/>
    </source>
</evidence>
<dbReference type="Gene3D" id="3.20.20.80">
    <property type="entry name" value="Glycosidases"/>
    <property type="match status" value="1"/>
</dbReference>
<dbReference type="InterPro" id="IPR024655">
    <property type="entry name" value="Asl1_glyco_hydro_catalytic"/>
</dbReference>
<dbReference type="GO" id="GO:0071966">
    <property type="term" value="P:fungal-type cell wall polysaccharide metabolic process"/>
    <property type="evidence" value="ECO:0007669"/>
    <property type="project" value="TreeGrafter"/>
</dbReference>
<comment type="caution">
    <text evidence="2">The sequence shown here is derived from an EMBL/GenBank/DDBJ whole genome shotgun (WGS) entry which is preliminary data.</text>
</comment>
<gene>
    <name evidence="2" type="ORF">QEG54_005664</name>
</gene>
<dbReference type="Pfam" id="PF11790">
    <property type="entry name" value="Glyco_hydro_cc"/>
    <property type="match status" value="1"/>
</dbReference>
<dbReference type="SUPFAM" id="SSF51445">
    <property type="entry name" value="(Trans)glycosidases"/>
    <property type="match status" value="1"/>
</dbReference>